<evidence type="ECO:0000313" key="1">
    <source>
        <dbReference type="EMBL" id="QRN52264.1"/>
    </source>
</evidence>
<protein>
    <submittedName>
        <fullName evidence="1">Uncharacterized protein</fullName>
    </submittedName>
</protein>
<reference evidence="1 2" key="1">
    <citation type="submission" date="2020-10" db="EMBL/GenBank/DDBJ databases">
        <title>Phylogeny of dyella-like bacteria.</title>
        <authorList>
            <person name="Fu J."/>
        </authorList>
    </citation>
    <scope>NUCLEOTIDE SEQUENCE [LARGE SCALE GENOMIC DNA]</scope>
    <source>
        <strain evidence="1 2">DHOB09</strain>
    </source>
</reference>
<gene>
    <name evidence="1" type="ORF">ISN74_12265</name>
</gene>
<dbReference type="RefSeq" id="WP_188801024.1">
    <property type="nucleotide sequence ID" value="NZ_BMIZ01000003.1"/>
</dbReference>
<dbReference type="EMBL" id="CP064030">
    <property type="protein sequence ID" value="QRN52264.1"/>
    <property type="molecule type" value="Genomic_DNA"/>
</dbReference>
<organism evidence="1 2">
    <name type="scientific">Dyella caseinilytica</name>
    <dbReference type="NCBI Taxonomy" id="1849581"/>
    <lineage>
        <taxon>Bacteria</taxon>
        <taxon>Pseudomonadati</taxon>
        <taxon>Pseudomonadota</taxon>
        <taxon>Gammaproteobacteria</taxon>
        <taxon>Lysobacterales</taxon>
        <taxon>Rhodanobacteraceae</taxon>
        <taxon>Dyella</taxon>
    </lineage>
</organism>
<sequence>MSEVLTRAWTLRFDAYDLYRQISVEGNVLEGMYEWIATLWRPEDV</sequence>
<proteinExistence type="predicted"/>
<keyword evidence="2" id="KW-1185">Reference proteome</keyword>
<name>A0ABX7GPA8_9GAMM</name>
<dbReference type="Proteomes" id="UP000663181">
    <property type="component" value="Chromosome"/>
</dbReference>
<evidence type="ECO:0000313" key="2">
    <source>
        <dbReference type="Proteomes" id="UP000663181"/>
    </source>
</evidence>
<accession>A0ABX7GPA8</accession>